<comment type="caution">
    <text evidence="3">The sequence shown here is derived from an EMBL/GenBank/DDBJ whole genome shotgun (WGS) entry which is preliminary data.</text>
</comment>
<accession>A0A8H6Z8U9</accession>
<feature type="region of interest" description="Disordered" evidence="1">
    <location>
        <begin position="730"/>
        <end position="785"/>
    </location>
</feature>
<keyword evidence="2" id="KW-0732">Signal</keyword>
<evidence type="ECO:0000313" key="4">
    <source>
        <dbReference type="Proteomes" id="UP000623467"/>
    </source>
</evidence>
<dbReference type="Gene3D" id="1.20.120.20">
    <property type="entry name" value="Apolipoprotein"/>
    <property type="match status" value="1"/>
</dbReference>
<sequence length="785" mass="79554">MLSSLFVIVPFIAGINALNDWTVPCTSGECSYDLPASNNSASGSLKIWGSTDSITDITTAADWQILNCNSTALSQNITLVCMNDPSDPNSKCGHLYQNIGAVNKIVRLPENCGANAFARIAKSWVAEDQTIPASVRRSLFRRDGKTPVVQALAIDTNFDAVDYSKAGPVNIAIMGANVPGAPTDIQIPKSRRSRTAHRRFSIGGALGSLKDGIDNAAGDVKNAATAAAGAVKNAATAAAGDVKSVAKAAATDAKSVAKAAATDVKSVAKAAATDAKGAVTKAATAVKSAATKVESKAKSAATKVVSDAKAAATKVATAAKAAASDADAAAASLLNNTIDVSKEFDLPPLTFDKSANLFNGQVNCGDVSASLSVDMDANANANVALTVAAQGTIAPPKLTSFGVVAGMTGTVAGTMTVTADVTGHVESPQIQLANIGIPGLDFPGILTIGPSFTVSTQVVGDVDVTMDMTVGINFDVNNAQLAFPPTDSNKPLSSAFSIGNTPLTLNAAPGVTATGTLTAHLIPSLNLGVNALGGKAEAQIFLNLDTNAALQMNLDASASATKDITPPALASAEAASSASRRTDDSTDTTDDSTDDTADDETADTTDDGSDDTTDSTDDTTDDSTDESTDTTDDGSDDATDSTDDTTDDSTDDTADDTADSTDSTTPGSLTTSTSFGGCVGVNGGVDVNVGVTGDFFGLFDKTASATPFSKSFQIFQKCFGADAAGGATDSTTTTTKRFTTAKRSARRRTTLQRRVSLSCPASGTAKKVSVTKGTVEASSIKSTTA</sequence>
<dbReference type="OrthoDB" id="73875at2759"/>
<keyword evidence="4" id="KW-1185">Reference proteome</keyword>
<organism evidence="3 4">
    <name type="scientific">Mycena sanguinolenta</name>
    <dbReference type="NCBI Taxonomy" id="230812"/>
    <lineage>
        <taxon>Eukaryota</taxon>
        <taxon>Fungi</taxon>
        <taxon>Dikarya</taxon>
        <taxon>Basidiomycota</taxon>
        <taxon>Agaricomycotina</taxon>
        <taxon>Agaricomycetes</taxon>
        <taxon>Agaricomycetidae</taxon>
        <taxon>Agaricales</taxon>
        <taxon>Marasmiineae</taxon>
        <taxon>Mycenaceae</taxon>
        <taxon>Mycena</taxon>
    </lineage>
</organism>
<dbReference type="PANTHER" id="PTHR47372">
    <property type="entry name" value="DAUER UP-REGULATED-RELATED"/>
    <property type="match status" value="1"/>
</dbReference>
<dbReference type="PANTHER" id="PTHR47372:SF11">
    <property type="entry name" value="RE19971P"/>
    <property type="match status" value="1"/>
</dbReference>
<evidence type="ECO:0000256" key="1">
    <source>
        <dbReference type="SAM" id="MobiDB-lite"/>
    </source>
</evidence>
<feature type="region of interest" description="Disordered" evidence="1">
    <location>
        <begin position="565"/>
        <end position="677"/>
    </location>
</feature>
<feature type="compositionally biased region" description="Polar residues" evidence="1">
    <location>
        <begin position="776"/>
        <end position="785"/>
    </location>
</feature>
<evidence type="ECO:0000256" key="2">
    <source>
        <dbReference type="SAM" id="SignalP"/>
    </source>
</evidence>
<dbReference type="Proteomes" id="UP000623467">
    <property type="component" value="Unassembled WGS sequence"/>
</dbReference>
<feature type="chain" id="PRO_5034097658" evidence="2">
    <location>
        <begin position="18"/>
        <end position="785"/>
    </location>
</feature>
<feature type="compositionally biased region" description="Acidic residues" evidence="1">
    <location>
        <begin position="585"/>
        <end position="659"/>
    </location>
</feature>
<protein>
    <submittedName>
        <fullName evidence="3">Uncharacterized protein</fullName>
    </submittedName>
</protein>
<feature type="compositionally biased region" description="Low complexity" evidence="1">
    <location>
        <begin position="660"/>
        <end position="676"/>
    </location>
</feature>
<feature type="signal peptide" evidence="2">
    <location>
        <begin position="1"/>
        <end position="17"/>
    </location>
</feature>
<feature type="compositionally biased region" description="Low complexity" evidence="1">
    <location>
        <begin position="570"/>
        <end position="579"/>
    </location>
</feature>
<proteinExistence type="predicted"/>
<dbReference type="AlphaFoldDB" id="A0A8H6Z8U9"/>
<dbReference type="EMBL" id="JACAZH010000004">
    <property type="protein sequence ID" value="KAF7371330.1"/>
    <property type="molecule type" value="Genomic_DNA"/>
</dbReference>
<feature type="compositionally biased region" description="Basic residues" evidence="1">
    <location>
        <begin position="739"/>
        <end position="751"/>
    </location>
</feature>
<dbReference type="GO" id="GO:0005783">
    <property type="term" value="C:endoplasmic reticulum"/>
    <property type="evidence" value="ECO:0007669"/>
    <property type="project" value="TreeGrafter"/>
</dbReference>
<dbReference type="GO" id="GO:0005635">
    <property type="term" value="C:nuclear envelope"/>
    <property type="evidence" value="ECO:0007669"/>
    <property type="project" value="TreeGrafter"/>
</dbReference>
<gene>
    <name evidence="3" type="ORF">MSAN_00769100</name>
</gene>
<dbReference type="GO" id="GO:0005886">
    <property type="term" value="C:plasma membrane"/>
    <property type="evidence" value="ECO:0007669"/>
    <property type="project" value="TreeGrafter"/>
</dbReference>
<reference evidence="3" key="1">
    <citation type="submission" date="2020-05" db="EMBL/GenBank/DDBJ databases">
        <title>Mycena genomes resolve the evolution of fungal bioluminescence.</title>
        <authorList>
            <person name="Tsai I.J."/>
        </authorList>
    </citation>
    <scope>NUCLEOTIDE SEQUENCE</scope>
    <source>
        <strain evidence="3">160909Yilan</strain>
    </source>
</reference>
<name>A0A8H6Z8U9_9AGAR</name>
<evidence type="ECO:0000313" key="3">
    <source>
        <dbReference type="EMBL" id="KAF7371330.1"/>
    </source>
</evidence>